<evidence type="ECO:0000313" key="8">
    <source>
        <dbReference type="EMBL" id="CAI0376836.1"/>
    </source>
</evidence>
<keyword evidence="5" id="KW-0539">Nucleus</keyword>
<evidence type="ECO:0000256" key="5">
    <source>
        <dbReference type="ARBA" id="ARBA00023242"/>
    </source>
</evidence>
<dbReference type="InterPro" id="IPR003340">
    <property type="entry name" value="B3_DNA-bd"/>
</dbReference>
<name>A0AAV0GUW9_9ROSI</name>
<keyword evidence="2" id="KW-0805">Transcription regulation</keyword>
<dbReference type="PROSITE" id="PS50863">
    <property type="entry name" value="B3"/>
    <property type="match status" value="1"/>
</dbReference>
<accession>A0AAV0GUW9</accession>
<feature type="compositionally biased region" description="Acidic residues" evidence="6">
    <location>
        <begin position="135"/>
        <end position="151"/>
    </location>
</feature>
<feature type="region of interest" description="Disordered" evidence="6">
    <location>
        <begin position="127"/>
        <end position="268"/>
    </location>
</feature>
<dbReference type="GO" id="GO:0005634">
    <property type="term" value="C:nucleus"/>
    <property type="evidence" value="ECO:0007669"/>
    <property type="project" value="UniProtKB-SubCell"/>
</dbReference>
<protein>
    <recommendedName>
        <fullName evidence="7">TF-B3 domain-containing protein</fullName>
    </recommendedName>
</protein>
<feature type="compositionally biased region" description="Acidic residues" evidence="6">
    <location>
        <begin position="219"/>
        <end position="236"/>
    </location>
</feature>
<evidence type="ECO:0000313" key="9">
    <source>
        <dbReference type="Proteomes" id="UP001154282"/>
    </source>
</evidence>
<dbReference type="SUPFAM" id="SSF101936">
    <property type="entry name" value="DNA-binding pseudobarrel domain"/>
    <property type="match status" value="2"/>
</dbReference>
<comment type="subcellular location">
    <subcellularLocation>
        <location evidence="1">Nucleus</location>
    </subcellularLocation>
</comment>
<dbReference type="AlphaFoldDB" id="A0AAV0GUW9"/>
<reference evidence="8" key="1">
    <citation type="submission" date="2022-08" db="EMBL/GenBank/DDBJ databases">
        <authorList>
            <person name="Gutierrez-Valencia J."/>
        </authorList>
    </citation>
    <scope>NUCLEOTIDE SEQUENCE</scope>
</reference>
<dbReference type="PANTHER" id="PTHR31920">
    <property type="entry name" value="B3 DOMAIN-CONTAINING"/>
    <property type="match status" value="1"/>
</dbReference>
<dbReference type="Proteomes" id="UP001154282">
    <property type="component" value="Unassembled WGS sequence"/>
</dbReference>
<evidence type="ECO:0000256" key="1">
    <source>
        <dbReference type="ARBA" id="ARBA00004123"/>
    </source>
</evidence>
<feature type="compositionally biased region" description="Low complexity" evidence="6">
    <location>
        <begin position="248"/>
        <end position="257"/>
    </location>
</feature>
<keyword evidence="3" id="KW-0238">DNA-binding</keyword>
<feature type="compositionally biased region" description="Basic residues" evidence="6">
    <location>
        <begin position="180"/>
        <end position="192"/>
    </location>
</feature>
<gene>
    <name evidence="8" type="ORF">LITE_LOCUS1198</name>
</gene>
<comment type="caution">
    <text evidence="8">The sequence shown here is derived from an EMBL/GenBank/DDBJ whole genome shotgun (WGS) entry which is preliminary data.</text>
</comment>
<feature type="compositionally biased region" description="Acidic residues" evidence="6">
    <location>
        <begin position="159"/>
        <end position="169"/>
    </location>
</feature>
<dbReference type="EMBL" id="CAMGYJ010000002">
    <property type="protein sequence ID" value="CAI0376836.1"/>
    <property type="molecule type" value="Genomic_DNA"/>
</dbReference>
<evidence type="ECO:0000256" key="4">
    <source>
        <dbReference type="ARBA" id="ARBA00023163"/>
    </source>
</evidence>
<keyword evidence="9" id="KW-1185">Reference proteome</keyword>
<proteinExistence type="predicted"/>
<evidence type="ECO:0000256" key="2">
    <source>
        <dbReference type="ARBA" id="ARBA00023015"/>
    </source>
</evidence>
<feature type="compositionally biased region" description="Low complexity" evidence="6">
    <location>
        <begin position="196"/>
        <end position="208"/>
    </location>
</feature>
<evidence type="ECO:0000259" key="7">
    <source>
        <dbReference type="PROSITE" id="PS50863"/>
    </source>
</evidence>
<dbReference type="InterPro" id="IPR050655">
    <property type="entry name" value="Plant_B3_domain"/>
</dbReference>
<dbReference type="Gene3D" id="2.40.330.10">
    <property type="entry name" value="DNA-binding pseudobarrel domain"/>
    <property type="match status" value="2"/>
</dbReference>
<sequence>MAGYRWEFSGAHETHQPFRHFFKVIMAGAVQSKKLMLPGRFVRTFRNELYDEVQLQVPTGRVWTVGLTRERGEHGEPQAWLDFGFGHFLDYYSITDQGYLLMFEYNGFSSFKVIICDKSACEIVYPRPIPLSSSSDEEDDDEEEEEEESTDLDFGTKETDEDSDSDTNEEVPRMLPRRENGRRRTASGSRRKPPTERSAGTSSAAAAGERNRGKRPIPTEEDSDGATEDSQSADDWEVGRGKRKRKQAAGSSNGASGSRHHQPTQSSAATRYLETASGRDKVLWSRLLASKIMFSAKFQLTFAKLSRVSKKGIEKAISCNKQGNPSVLMVMQKFNIHPGIMYLPTKFAKEYFRRDSETIVLRAFEGGEFVGEFEICTTRNHKQVLLFLCWGEFCQANYLVQGDVCLLELVDMKDKVFHVHIFRA</sequence>
<dbReference type="GO" id="GO:0003677">
    <property type="term" value="F:DNA binding"/>
    <property type="evidence" value="ECO:0007669"/>
    <property type="project" value="UniProtKB-KW"/>
</dbReference>
<evidence type="ECO:0000256" key="6">
    <source>
        <dbReference type="SAM" id="MobiDB-lite"/>
    </source>
</evidence>
<dbReference type="CDD" id="cd10017">
    <property type="entry name" value="B3_DNA"/>
    <property type="match status" value="2"/>
</dbReference>
<dbReference type="InterPro" id="IPR015300">
    <property type="entry name" value="DNA-bd_pseudobarrel_sf"/>
</dbReference>
<dbReference type="Pfam" id="PF02362">
    <property type="entry name" value="B3"/>
    <property type="match status" value="1"/>
</dbReference>
<dbReference type="PANTHER" id="PTHR31920:SF37">
    <property type="entry name" value="B3 DOMAIN-CONTAINING TRANSCRIPTION FACTOR VRN1"/>
    <property type="match status" value="1"/>
</dbReference>
<dbReference type="SMART" id="SM01019">
    <property type="entry name" value="B3"/>
    <property type="match status" value="2"/>
</dbReference>
<evidence type="ECO:0000256" key="3">
    <source>
        <dbReference type="ARBA" id="ARBA00023125"/>
    </source>
</evidence>
<keyword evidence="4" id="KW-0804">Transcription</keyword>
<feature type="domain" description="TF-B3" evidence="7">
    <location>
        <begin position="326"/>
        <end position="424"/>
    </location>
</feature>
<feature type="compositionally biased region" description="Basic and acidic residues" evidence="6">
    <location>
        <begin position="170"/>
        <end position="179"/>
    </location>
</feature>
<organism evidence="8 9">
    <name type="scientific">Linum tenue</name>
    <dbReference type="NCBI Taxonomy" id="586396"/>
    <lineage>
        <taxon>Eukaryota</taxon>
        <taxon>Viridiplantae</taxon>
        <taxon>Streptophyta</taxon>
        <taxon>Embryophyta</taxon>
        <taxon>Tracheophyta</taxon>
        <taxon>Spermatophyta</taxon>
        <taxon>Magnoliopsida</taxon>
        <taxon>eudicotyledons</taxon>
        <taxon>Gunneridae</taxon>
        <taxon>Pentapetalae</taxon>
        <taxon>rosids</taxon>
        <taxon>fabids</taxon>
        <taxon>Malpighiales</taxon>
        <taxon>Linaceae</taxon>
        <taxon>Linum</taxon>
    </lineage>
</organism>